<keyword evidence="1" id="KW-1133">Transmembrane helix</keyword>
<evidence type="ECO:0000256" key="1">
    <source>
        <dbReference type="SAM" id="Phobius"/>
    </source>
</evidence>
<protein>
    <submittedName>
        <fullName evidence="2">Uncharacterized protein</fullName>
    </submittedName>
</protein>
<comment type="caution">
    <text evidence="2">The sequence shown here is derived from an EMBL/GenBank/DDBJ whole genome shotgun (WGS) entry which is preliminary data.</text>
</comment>
<evidence type="ECO:0000313" key="2">
    <source>
        <dbReference type="EMBL" id="KKL52584.1"/>
    </source>
</evidence>
<keyword evidence="1" id="KW-0812">Transmembrane</keyword>
<name>A0A0F9CTP0_9ZZZZ</name>
<organism evidence="2">
    <name type="scientific">marine sediment metagenome</name>
    <dbReference type="NCBI Taxonomy" id="412755"/>
    <lineage>
        <taxon>unclassified sequences</taxon>
        <taxon>metagenomes</taxon>
        <taxon>ecological metagenomes</taxon>
    </lineage>
</organism>
<keyword evidence="1" id="KW-0472">Membrane</keyword>
<feature type="transmembrane region" description="Helical" evidence="1">
    <location>
        <begin position="102"/>
        <end position="119"/>
    </location>
</feature>
<sequence>MQKLKWIGQMYIAPPQVASSFQPQISIPVTSGAPGTTGVTLDPGVYFITPENRPTTLTSVVAGAASMFLFGWGWNNVAGSLARVQMPSVSPADKKALSQSRWNGAFAAMALGGALFLAPSDYKRWALVGGLPLTSYFLPGLIRGGLFGFWGAKKTRVVQEQRRSRTKQQKLRRKKG</sequence>
<feature type="non-terminal residue" evidence="2">
    <location>
        <position position="176"/>
    </location>
</feature>
<reference evidence="2" key="1">
    <citation type="journal article" date="2015" name="Nature">
        <title>Complex archaea that bridge the gap between prokaryotes and eukaryotes.</title>
        <authorList>
            <person name="Spang A."/>
            <person name="Saw J.H."/>
            <person name="Jorgensen S.L."/>
            <person name="Zaremba-Niedzwiedzka K."/>
            <person name="Martijn J."/>
            <person name="Lind A.E."/>
            <person name="van Eijk R."/>
            <person name="Schleper C."/>
            <person name="Guy L."/>
            <person name="Ettema T.J."/>
        </authorList>
    </citation>
    <scope>NUCLEOTIDE SEQUENCE</scope>
</reference>
<dbReference type="AlphaFoldDB" id="A0A0F9CTP0"/>
<gene>
    <name evidence="2" type="ORF">LCGC14_2284020</name>
</gene>
<proteinExistence type="predicted"/>
<accession>A0A0F9CTP0</accession>
<dbReference type="EMBL" id="LAZR01031839">
    <property type="protein sequence ID" value="KKL52584.1"/>
    <property type="molecule type" value="Genomic_DNA"/>
</dbReference>
<feature type="transmembrane region" description="Helical" evidence="1">
    <location>
        <begin position="125"/>
        <end position="152"/>
    </location>
</feature>